<accession>A0ABT4JSB3</accession>
<sequence length="205" mass="23571">MKDKSVSENELNGTALYDRLDFFLSNFGTDRSITCVSELDGFLTSLACADNALLPEVWLPAIWGSDADQPTWETIEQQDEYLHLVFVMYVETMDTIVSGQCQPIFMEYDNEESSELLVEEWCVGFMRGALLSGVNYRNEKSFTDEVLAPMRLFGTEKGWKKLETMNKEEIRFWQENIQPCVIRLAQSSHPEIKFTTDPIENSVIH</sequence>
<proteinExistence type="predicted"/>
<dbReference type="Proteomes" id="UP001149719">
    <property type="component" value="Unassembled WGS sequence"/>
</dbReference>
<dbReference type="Pfam" id="PF03695">
    <property type="entry name" value="UPF0149"/>
    <property type="match status" value="1"/>
</dbReference>
<protein>
    <submittedName>
        <fullName evidence="1">UPF0149 family protein</fullName>
    </submittedName>
</protein>
<keyword evidence="2" id="KW-1185">Reference proteome</keyword>
<reference evidence="1" key="1">
    <citation type="submission" date="2022-12" db="EMBL/GenBank/DDBJ databases">
        <title>Marinomonas 15G1-11 sp. nov, isolated from marine algae.</title>
        <authorList>
            <person name="Butt M."/>
            <person name="Choi D.G."/>
            <person name="Kim J.M."/>
            <person name="Lee J.K."/>
            <person name="Baek J.H."/>
            <person name="Jeon C.O."/>
        </authorList>
    </citation>
    <scope>NUCLEOTIDE SEQUENCE</scope>
    <source>
        <strain evidence="1">15G1-11</strain>
    </source>
</reference>
<evidence type="ECO:0000313" key="1">
    <source>
        <dbReference type="EMBL" id="MCZ2721234.1"/>
    </source>
</evidence>
<dbReference type="RefSeq" id="WP_269123827.1">
    <property type="nucleotide sequence ID" value="NZ_JAPUBN010000011.1"/>
</dbReference>
<dbReference type="NCBIfam" id="TIGR02292">
    <property type="entry name" value="ygfB_yecA"/>
    <property type="match status" value="1"/>
</dbReference>
<gene>
    <name evidence="1" type="ORF">O1D97_06115</name>
</gene>
<dbReference type="EMBL" id="JAPUBN010000011">
    <property type="protein sequence ID" value="MCZ2721234.1"/>
    <property type="molecule type" value="Genomic_DNA"/>
</dbReference>
<dbReference type="InterPro" id="IPR036255">
    <property type="entry name" value="YgfB-like_sf"/>
</dbReference>
<name>A0ABT4JSB3_9GAMM</name>
<organism evidence="1 2">
    <name type="scientific">Marinomonas phaeophyticola</name>
    <dbReference type="NCBI Taxonomy" id="3004091"/>
    <lineage>
        <taxon>Bacteria</taxon>
        <taxon>Pseudomonadati</taxon>
        <taxon>Pseudomonadota</taxon>
        <taxon>Gammaproteobacteria</taxon>
        <taxon>Oceanospirillales</taxon>
        <taxon>Oceanospirillaceae</taxon>
        <taxon>Marinomonas</taxon>
    </lineage>
</organism>
<comment type="caution">
    <text evidence="1">The sequence shown here is derived from an EMBL/GenBank/DDBJ whole genome shotgun (WGS) entry which is preliminary data.</text>
</comment>
<dbReference type="SUPFAM" id="SSF101327">
    <property type="entry name" value="YgfB-like"/>
    <property type="match status" value="1"/>
</dbReference>
<dbReference type="InterPro" id="IPR011978">
    <property type="entry name" value="YgfB-like"/>
</dbReference>
<dbReference type="Gene3D" id="1.20.120.740">
    <property type="entry name" value="YgfB uncharacterised protein family UPF0149, PF03695"/>
    <property type="match status" value="1"/>
</dbReference>
<evidence type="ECO:0000313" key="2">
    <source>
        <dbReference type="Proteomes" id="UP001149719"/>
    </source>
</evidence>